<dbReference type="Pfam" id="PF03367">
    <property type="entry name" value="Zn_ribbon_ZPR1"/>
    <property type="match status" value="2"/>
</dbReference>
<dbReference type="InterPro" id="IPR056180">
    <property type="entry name" value="ZPR1_jr_dom"/>
</dbReference>
<comment type="subcellular location">
    <subcellularLocation>
        <location evidence="1">Nucleus</location>
    </subcellularLocation>
</comment>
<keyword evidence="5" id="KW-0863">Zinc-finger</keyword>
<evidence type="ECO:0000256" key="8">
    <source>
        <dbReference type="SAM" id="MobiDB-lite"/>
    </source>
</evidence>
<dbReference type="Pfam" id="PF22794">
    <property type="entry name" value="jr-ZPR1"/>
    <property type="match status" value="2"/>
</dbReference>
<dbReference type="GO" id="GO:0005634">
    <property type="term" value="C:nucleus"/>
    <property type="evidence" value="ECO:0007669"/>
    <property type="project" value="UniProtKB-SubCell"/>
</dbReference>
<dbReference type="PANTHER" id="PTHR10876">
    <property type="entry name" value="ZINC FINGER PROTEIN ZPR1"/>
    <property type="match status" value="1"/>
</dbReference>
<feature type="region of interest" description="Disordered" evidence="8">
    <location>
        <begin position="443"/>
        <end position="462"/>
    </location>
</feature>
<dbReference type="Gene3D" id="2.20.25.420">
    <property type="entry name" value="ZPR1, zinc finger domain"/>
    <property type="match status" value="2"/>
</dbReference>
<evidence type="ECO:0000256" key="2">
    <source>
        <dbReference type="ARBA" id="ARBA00008354"/>
    </source>
</evidence>
<protein>
    <recommendedName>
        <fullName evidence="9">Zinc finger ZPR1-type domain-containing protein</fullName>
    </recommendedName>
</protein>
<dbReference type="Proteomes" id="UP001157974">
    <property type="component" value="Unassembled WGS sequence"/>
</dbReference>
<evidence type="ECO:0000256" key="1">
    <source>
        <dbReference type="ARBA" id="ARBA00004123"/>
    </source>
</evidence>
<gene>
    <name evidence="10" type="ORF">NDN08_007421</name>
</gene>
<dbReference type="NCBIfam" id="TIGR00310">
    <property type="entry name" value="ZPR1_znf"/>
    <property type="match status" value="2"/>
</dbReference>
<dbReference type="InterPro" id="IPR040141">
    <property type="entry name" value="ZPR1"/>
</dbReference>
<evidence type="ECO:0000256" key="3">
    <source>
        <dbReference type="ARBA" id="ARBA00022723"/>
    </source>
</evidence>
<dbReference type="AlphaFoldDB" id="A0AAV8V143"/>
<dbReference type="InterPro" id="IPR004457">
    <property type="entry name" value="Znf_ZPR1"/>
</dbReference>
<dbReference type="SMART" id="SM00709">
    <property type="entry name" value="Zpr1"/>
    <property type="match status" value="2"/>
</dbReference>
<keyword evidence="3" id="KW-0479">Metal-binding</keyword>
<comment type="caution">
    <text evidence="10">The sequence shown here is derived from an EMBL/GenBank/DDBJ whole genome shotgun (WGS) entry which is preliminary data.</text>
</comment>
<evidence type="ECO:0000256" key="7">
    <source>
        <dbReference type="ARBA" id="ARBA00023242"/>
    </source>
</evidence>
<dbReference type="FunFam" id="2.20.25.420:FF:000001">
    <property type="entry name" value="Zinc finger protein ZPR1"/>
    <property type="match status" value="1"/>
</dbReference>
<evidence type="ECO:0000256" key="4">
    <source>
        <dbReference type="ARBA" id="ARBA00022737"/>
    </source>
</evidence>
<evidence type="ECO:0000313" key="11">
    <source>
        <dbReference type="Proteomes" id="UP001157974"/>
    </source>
</evidence>
<dbReference type="InterPro" id="IPR042452">
    <property type="entry name" value="ZPR1_Znf1/2"/>
</dbReference>
<dbReference type="EMBL" id="JAMWBK010000002">
    <property type="protein sequence ID" value="KAJ8907307.1"/>
    <property type="molecule type" value="Genomic_DNA"/>
</dbReference>
<feature type="compositionally biased region" description="Basic and acidic residues" evidence="8">
    <location>
        <begin position="215"/>
        <end position="252"/>
    </location>
</feature>
<organism evidence="10 11">
    <name type="scientific">Rhodosorus marinus</name>
    <dbReference type="NCBI Taxonomy" id="101924"/>
    <lineage>
        <taxon>Eukaryota</taxon>
        <taxon>Rhodophyta</taxon>
        <taxon>Stylonematophyceae</taxon>
        <taxon>Stylonematales</taxon>
        <taxon>Stylonemataceae</taxon>
        <taxon>Rhodosorus</taxon>
    </lineage>
</organism>
<comment type="similarity">
    <text evidence="2">Belongs to the ZPR1 family.</text>
</comment>
<keyword evidence="4" id="KW-0677">Repeat</keyword>
<evidence type="ECO:0000259" key="9">
    <source>
        <dbReference type="SMART" id="SM00709"/>
    </source>
</evidence>
<name>A0AAV8V143_9RHOD</name>
<proteinExistence type="inferred from homology"/>
<keyword evidence="6" id="KW-0862">Zinc</keyword>
<evidence type="ECO:0000256" key="5">
    <source>
        <dbReference type="ARBA" id="ARBA00022771"/>
    </source>
</evidence>
<dbReference type="FunFam" id="2.20.25.420:FF:000002">
    <property type="entry name" value="Zinc finger protein ZPR1"/>
    <property type="match status" value="1"/>
</dbReference>
<feature type="compositionally biased region" description="Acidic residues" evidence="8">
    <location>
        <begin position="443"/>
        <end position="453"/>
    </location>
</feature>
<reference evidence="10 11" key="1">
    <citation type="journal article" date="2023" name="Nat. Commun.">
        <title>Origin of minicircular mitochondrial genomes in red algae.</title>
        <authorList>
            <person name="Lee Y."/>
            <person name="Cho C.H."/>
            <person name="Lee Y.M."/>
            <person name="Park S.I."/>
            <person name="Yang J.H."/>
            <person name="West J.A."/>
            <person name="Bhattacharya D."/>
            <person name="Yoon H.S."/>
        </authorList>
    </citation>
    <scope>NUCLEOTIDE SEQUENCE [LARGE SCALE GENOMIC DNA]</scope>
    <source>
        <strain evidence="10 11">CCMP1338</strain>
        <tissue evidence="10">Whole cell</tissue>
    </source>
</reference>
<accession>A0AAV8V143</accession>
<evidence type="ECO:0000313" key="10">
    <source>
        <dbReference type="EMBL" id="KAJ8907307.1"/>
    </source>
</evidence>
<evidence type="ECO:0000256" key="6">
    <source>
        <dbReference type="ARBA" id="ARBA00022833"/>
    </source>
</evidence>
<dbReference type="PANTHER" id="PTHR10876:SF0">
    <property type="entry name" value="ZINC FINGER PROTEIN ZPR1"/>
    <property type="match status" value="1"/>
</dbReference>
<keyword evidence="11" id="KW-1185">Reference proteome</keyword>
<sequence>MEGENQEGVIFPTLRENADGSSATEVESLCMNCHKDGVTKILLTKIPFFKEVVIMAFECDHCGYRSSDVQPGGQIGQLGVDILCKVSTESDLQRSVLLSDSAVVKIPEVELEIPSSKRGRLTTVEGIINEVMDNLSETNEELRKADPEGATKVAAFLARLAMLKSCTEEFDIEIRDPSGNSALEGLEPGKQDPKIRRKEFKRSAVENALLGLQHPPDDVEDQPRDAEEPHEGTAEGEKENRTAETEKDKGTAEDDEVGEDEIMILREMCPSCGAPGESRMKMQMIPFFKEVILMAFACDKCGYRSNEVKPGGQIADMGRKTVLHVTNKEDLSRDILKSDTAIIDIPEIELVLEAGTLGSVFTTIEGMILKVKDNIKQANPFALGDSAATDSKSKFRNFFQSLDKLLTGDERFTVILDDPAGNSFIQNLYAPDPDPEMEIQEYDRDEEQDEELGITDLKLSQA</sequence>
<dbReference type="FunFam" id="2.60.120.1040:FF:000001">
    <property type="entry name" value="Zinc finger protein ZPR1"/>
    <property type="match status" value="1"/>
</dbReference>
<dbReference type="GO" id="GO:0008270">
    <property type="term" value="F:zinc ion binding"/>
    <property type="evidence" value="ECO:0007669"/>
    <property type="project" value="UniProtKB-KW"/>
</dbReference>
<feature type="region of interest" description="Disordered" evidence="8">
    <location>
        <begin position="177"/>
        <end position="259"/>
    </location>
</feature>
<dbReference type="Gene3D" id="2.60.120.1040">
    <property type="entry name" value="ZPR1, A/B domain"/>
    <property type="match status" value="2"/>
</dbReference>
<feature type="domain" description="Zinc finger ZPR1-type" evidence="9">
    <location>
        <begin position="267"/>
        <end position="427"/>
    </location>
</feature>
<feature type="domain" description="Zinc finger ZPR1-type" evidence="9">
    <location>
        <begin position="28"/>
        <end position="185"/>
    </location>
</feature>
<dbReference type="InterPro" id="IPR042451">
    <property type="entry name" value="ZPR1_A/B_dom"/>
</dbReference>
<keyword evidence="7" id="KW-0539">Nucleus</keyword>